<name>A0AA89BTX4_PINIB</name>
<gene>
    <name evidence="5" type="ORF">FSP39_018194</name>
</gene>
<feature type="coiled-coil region" evidence="4">
    <location>
        <begin position="146"/>
        <end position="180"/>
    </location>
</feature>
<evidence type="ECO:0000313" key="5">
    <source>
        <dbReference type="EMBL" id="KAK3095730.1"/>
    </source>
</evidence>
<organism evidence="5 6">
    <name type="scientific">Pinctada imbricata</name>
    <name type="common">Atlantic pearl-oyster</name>
    <name type="synonym">Pinctada martensii</name>
    <dbReference type="NCBI Taxonomy" id="66713"/>
    <lineage>
        <taxon>Eukaryota</taxon>
        <taxon>Metazoa</taxon>
        <taxon>Spiralia</taxon>
        <taxon>Lophotrochozoa</taxon>
        <taxon>Mollusca</taxon>
        <taxon>Bivalvia</taxon>
        <taxon>Autobranchia</taxon>
        <taxon>Pteriomorphia</taxon>
        <taxon>Pterioida</taxon>
        <taxon>Pterioidea</taxon>
        <taxon>Pteriidae</taxon>
        <taxon>Pinctada</taxon>
    </lineage>
</organism>
<dbReference type="GO" id="GO:0005778">
    <property type="term" value="C:peroxisomal membrane"/>
    <property type="evidence" value="ECO:0007669"/>
    <property type="project" value="UniProtKB-SubCell"/>
</dbReference>
<keyword evidence="4" id="KW-0175">Coiled coil</keyword>
<evidence type="ECO:0000313" key="6">
    <source>
        <dbReference type="Proteomes" id="UP001186944"/>
    </source>
</evidence>
<evidence type="ECO:0008006" key="7">
    <source>
        <dbReference type="Google" id="ProtNLM"/>
    </source>
</evidence>
<sequence length="242" mass="27411">MDVVRLLESHRGRDKIVRLATYACMLLSGNGTGKFHKRMEILVRELGGCRTVLRLFDDLPMLASNYMYGTGSKEKNILVRACRLITNLAYQVFFPVEHVAWLNDKGVISGFVSAKWVVGSIALWAIALMADIIRCIARISSIKTELRELKKQQILASEERNELSEDSVTIKEQRRKLIEELQETYLTLIQDGGDFMNAINWMPPGFLWAGYFSRSSSGIFGLISTTMMLIKAWPKKSNQKAA</sequence>
<evidence type="ECO:0000256" key="2">
    <source>
        <dbReference type="ARBA" id="ARBA00023140"/>
    </source>
</evidence>
<dbReference type="EMBL" id="VSWD01000008">
    <property type="protein sequence ID" value="KAK3095730.1"/>
    <property type="molecule type" value="Genomic_DNA"/>
</dbReference>
<evidence type="ECO:0000256" key="3">
    <source>
        <dbReference type="ARBA" id="ARBA00046271"/>
    </source>
</evidence>
<dbReference type="Proteomes" id="UP001186944">
    <property type="component" value="Unassembled WGS sequence"/>
</dbReference>
<accession>A0AA89BTX4</accession>
<comment type="subcellular location">
    <subcellularLocation>
        <location evidence="3">Peroxisome membrane</location>
    </subcellularLocation>
</comment>
<dbReference type="InterPro" id="IPR026510">
    <property type="entry name" value="PEX11C_met"/>
</dbReference>
<dbReference type="GO" id="GO:0016559">
    <property type="term" value="P:peroxisome fission"/>
    <property type="evidence" value="ECO:0007669"/>
    <property type="project" value="InterPro"/>
</dbReference>
<evidence type="ECO:0000256" key="4">
    <source>
        <dbReference type="SAM" id="Coils"/>
    </source>
</evidence>
<comment type="caution">
    <text evidence="5">The sequence shown here is derived from an EMBL/GenBank/DDBJ whole genome shotgun (WGS) entry which is preliminary data.</text>
</comment>
<proteinExistence type="predicted"/>
<dbReference type="AlphaFoldDB" id="A0AA89BTX4"/>
<dbReference type="PANTHER" id="PTHR20990:SF1">
    <property type="entry name" value="PEROXISOMAL MEMBRANE PROTEIN 11C"/>
    <property type="match status" value="1"/>
</dbReference>
<dbReference type="Pfam" id="PF05648">
    <property type="entry name" value="PEX11"/>
    <property type="match status" value="1"/>
</dbReference>
<keyword evidence="1" id="KW-0472">Membrane</keyword>
<reference evidence="5" key="1">
    <citation type="submission" date="2019-08" db="EMBL/GenBank/DDBJ databases">
        <title>The improved chromosome-level genome for the pearl oyster Pinctada fucata martensii using PacBio sequencing and Hi-C.</title>
        <authorList>
            <person name="Zheng Z."/>
        </authorList>
    </citation>
    <scope>NUCLEOTIDE SEQUENCE</scope>
    <source>
        <strain evidence="5">ZZ-2019</strain>
        <tissue evidence="5">Adductor muscle</tissue>
    </source>
</reference>
<dbReference type="PANTHER" id="PTHR20990">
    <property type="entry name" value="PEROXISOMAL BIOGENESIS FACTOR 11"/>
    <property type="match status" value="1"/>
</dbReference>
<protein>
    <recommendedName>
        <fullName evidence="7">Peroxisomal membrane protein 11C</fullName>
    </recommendedName>
</protein>
<keyword evidence="6" id="KW-1185">Reference proteome</keyword>
<evidence type="ECO:0000256" key="1">
    <source>
        <dbReference type="ARBA" id="ARBA00023136"/>
    </source>
</evidence>
<keyword evidence="2" id="KW-0576">Peroxisome</keyword>
<dbReference type="InterPro" id="IPR008733">
    <property type="entry name" value="PEX11"/>
</dbReference>